<gene>
    <name evidence="6" type="primary">purN</name>
    <name evidence="8" type="ORF">OB69_03570</name>
</gene>
<dbReference type="EMBL" id="JSVA01000004">
    <property type="protein sequence ID" value="KOF04077.1"/>
    <property type="molecule type" value="Genomic_DNA"/>
</dbReference>
<proteinExistence type="inferred from homology"/>
<evidence type="ECO:0000256" key="3">
    <source>
        <dbReference type="ARBA" id="ARBA00022755"/>
    </source>
</evidence>
<dbReference type="Pfam" id="PF00551">
    <property type="entry name" value="Formyl_trans_N"/>
    <property type="match status" value="1"/>
</dbReference>
<dbReference type="PANTHER" id="PTHR43369">
    <property type="entry name" value="PHOSPHORIBOSYLGLYCINAMIDE FORMYLTRANSFERASE"/>
    <property type="match status" value="1"/>
</dbReference>
<dbReference type="GO" id="GO:0005829">
    <property type="term" value="C:cytosol"/>
    <property type="evidence" value="ECO:0007669"/>
    <property type="project" value="TreeGrafter"/>
</dbReference>
<keyword evidence="9" id="KW-1185">Reference proteome</keyword>
<name>A0A0L8API1_9BACT</name>
<dbReference type="InterPro" id="IPR036477">
    <property type="entry name" value="Formyl_transf_N_sf"/>
</dbReference>
<dbReference type="InterPro" id="IPR002376">
    <property type="entry name" value="Formyl_transf_N"/>
</dbReference>
<comment type="function">
    <text evidence="6">Catalyzes the transfer of a formyl group from 10-formyltetrahydrofolate to 5-phospho-ribosyl-glycinamide (GAR), producing 5-phospho-ribosyl-N-formylglycinamide (FGAR) and tetrahydrofolate.</text>
</comment>
<feature type="site" description="Raises pKa of active site His" evidence="6">
    <location>
        <position position="147"/>
    </location>
</feature>
<feature type="active site" description="Proton donor" evidence="6">
    <location>
        <position position="106"/>
    </location>
</feature>
<dbReference type="PATRIC" id="fig|1566026.4.peg.2485"/>
<dbReference type="RefSeq" id="WP_053222310.1">
    <property type="nucleotide sequence ID" value="NZ_JSVA01000004.1"/>
</dbReference>
<keyword evidence="2 6" id="KW-0808">Transferase</keyword>
<dbReference type="SUPFAM" id="SSF53328">
    <property type="entry name" value="Formyltransferase"/>
    <property type="match status" value="1"/>
</dbReference>
<accession>A0A0L8API1</accession>
<evidence type="ECO:0000256" key="1">
    <source>
        <dbReference type="ARBA" id="ARBA00005054"/>
    </source>
</evidence>
<dbReference type="InterPro" id="IPR001555">
    <property type="entry name" value="GART_AS"/>
</dbReference>
<dbReference type="CDD" id="cd08645">
    <property type="entry name" value="FMT_core_GART"/>
    <property type="match status" value="1"/>
</dbReference>
<keyword evidence="3 6" id="KW-0658">Purine biosynthesis</keyword>
<dbReference type="InterPro" id="IPR004607">
    <property type="entry name" value="GART"/>
</dbReference>
<evidence type="ECO:0000256" key="4">
    <source>
        <dbReference type="ARBA" id="ARBA00038440"/>
    </source>
</evidence>
<evidence type="ECO:0000259" key="7">
    <source>
        <dbReference type="Pfam" id="PF00551"/>
    </source>
</evidence>
<sequence>MNKNRIAIFASGSGTNAQKIFEYFENHNKVEVVLLLCNKTEAGVLERAKNFDIPTFNFSREQFYNTQSVLHTLKKFKVDAIVLAGFMWLIPTYLVEAFPNKIVNIHPALLPKFGGKGMYGMHVHEAVKAAGESETGITIHLVNEHYDEGSILAQFSCRIEPNDSPDEIARKVQVLEHENYAKVIENLVLNKF</sequence>
<dbReference type="GO" id="GO:0006189">
    <property type="term" value="P:'de novo' IMP biosynthetic process"/>
    <property type="evidence" value="ECO:0007669"/>
    <property type="project" value="UniProtKB-UniRule"/>
</dbReference>
<dbReference type="EC" id="2.1.2.2" evidence="6"/>
<dbReference type="OrthoDB" id="9806170at2"/>
<dbReference type="Gene3D" id="3.40.50.170">
    <property type="entry name" value="Formyl transferase, N-terminal domain"/>
    <property type="match status" value="1"/>
</dbReference>
<evidence type="ECO:0000256" key="5">
    <source>
        <dbReference type="ARBA" id="ARBA00047664"/>
    </source>
</evidence>
<dbReference type="PROSITE" id="PS00373">
    <property type="entry name" value="GART"/>
    <property type="match status" value="1"/>
</dbReference>
<evidence type="ECO:0000313" key="9">
    <source>
        <dbReference type="Proteomes" id="UP000036908"/>
    </source>
</evidence>
<dbReference type="PANTHER" id="PTHR43369:SF2">
    <property type="entry name" value="PHOSPHORIBOSYLGLYCINAMIDE FORMYLTRANSFERASE"/>
    <property type="match status" value="1"/>
</dbReference>
<evidence type="ECO:0000313" key="8">
    <source>
        <dbReference type="EMBL" id="KOF04077.1"/>
    </source>
</evidence>
<dbReference type="HAMAP" id="MF_01930">
    <property type="entry name" value="PurN"/>
    <property type="match status" value="1"/>
</dbReference>
<dbReference type="AlphaFoldDB" id="A0A0L8API1"/>
<feature type="binding site" evidence="6">
    <location>
        <begin position="14"/>
        <end position="16"/>
    </location>
    <ligand>
        <name>N(1)-(5-phospho-beta-D-ribosyl)glycinamide</name>
        <dbReference type="ChEBI" id="CHEBI:143788"/>
    </ligand>
</feature>
<dbReference type="GO" id="GO:0004644">
    <property type="term" value="F:phosphoribosylglycinamide formyltransferase activity"/>
    <property type="evidence" value="ECO:0007669"/>
    <property type="project" value="UniProtKB-UniRule"/>
</dbReference>
<dbReference type="UniPathway" id="UPA00074">
    <property type="reaction ID" value="UER00126"/>
</dbReference>
<evidence type="ECO:0000256" key="6">
    <source>
        <dbReference type="HAMAP-Rule" id="MF_01930"/>
    </source>
</evidence>
<evidence type="ECO:0000256" key="2">
    <source>
        <dbReference type="ARBA" id="ARBA00022679"/>
    </source>
</evidence>
<reference evidence="9" key="1">
    <citation type="submission" date="2014-11" db="EMBL/GenBank/DDBJ databases">
        <title>Genome sequencing of Roseivirga sp. D-25.</title>
        <authorList>
            <person name="Selvaratnam C."/>
            <person name="Thevarajoo S."/>
            <person name="Goh K.M."/>
            <person name="Eee R."/>
            <person name="Chan K.-G."/>
            <person name="Chong C.S."/>
        </authorList>
    </citation>
    <scope>NUCLEOTIDE SEQUENCE [LARGE SCALE GENOMIC DNA]</scope>
    <source>
        <strain evidence="9">D-25</strain>
    </source>
</reference>
<feature type="binding site" evidence="6">
    <location>
        <position position="104"/>
    </location>
    <ligand>
        <name>(6R)-10-formyltetrahydrofolate</name>
        <dbReference type="ChEBI" id="CHEBI:195366"/>
    </ligand>
</feature>
<organism evidence="8 9">
    <name type="scientific">Roseivirga seohaensis subsp. aquiponti</name>
    <dbReference type="NCBI Taxonomy" id="1566026"/>
    <lineage>
        <taxon>Bacteria</taxon>
        <taxon>Pseudomonadati</taxon>
        <taxon>Bacteroidota</taxon>
        <taxon>Cytophagia</taxon>
        <taxon>Cytophagales</taxon>
        <taxon>Roseivirgaceae</taxon>
        <taxon>Roseivirga</taxon>
    </lineage>
</organism>
<comment type="caution">
    <text evidence="8">The sequence shown here is derived from an EMBL/GenBank/DDBJ whole genome shotgun (WGS) entry which is preliminary data.</text>
</comment>
<protein>
    <recommendedName>
        <fullName evidence="6">Phosphoribosylglycinamide formyltransferase</fullName>
        <ecNumber evidence="6">2.1.2.2</ecNumber>
    </recommendedName>
    <alternativeName>
        <fullName evidence="6">5'-phosphoribosylglycinamide transformylase</fullName>
    </alternativeName>
    <alternativeName>
        <fullName evidence="6">GAR transformylase</fullName>
        <shortName evidence="6">GART</shortName>
    </alternativeName>
</protein>
<comment type="similarity">
    <text evidence="4 6">Belongs to the GART family.</text>
</comment>
<comment type="pathway">
    <text evidence="1 6">Purine metabolism; IMP biosynthesis via de novo pathway; N(2)-formyl-N(1)-(5-phospho-D-ribosyl)glycinamide from N(1)-(5-phospho-D-ribosyl)glycinamide (10-formyl THF route): step 1/1.</text>
</comment>
<feature type="domain" description="Formyl transferase N-terminal" evidence="7">
    <location>
        <begin position="5"/>
        <end position="184"/>
    </location>
</feature>
<dbReference type="Proteomes" id="UP000036908">
    <property type="component" value="Unassembled WGS sequence"/>
</dbReference>
<feature type="binding site" evidence="6">
    <location>
        <position position="60"/>
    </location>
    <ligand>
        <name>(6R)-10-formyltetrahydrofolate</name>
        <dbReference type="ChEBI" id="CHEBI:195366"/>
    </ligand>
</feature>
<comment type="catalytic activity">
    <reaction evidence="5 6">
        <text>N(1)-(5-phospho-beta-D-ribosyl)glycinamide + (6R)-10-formyltetrahydrofolate = N(2)-formyl-N(1)-(5-phospho-beta-D-ribosyl)glycinamide + (6S)-5,6,7,8-tetrahydrofolate + H(+)</text>
        <dbReference type="Rhea" id="RHEA:15053"/>
        <dbReference type="ChEBI" id="CHEBI:15378"/>
        <dbReference type="ChEBI" id="CHEBI:57453"/>
        <dbReference type="ChEBI" id="CHEBI:143788"/>
        <dbReference type="ChEBI" id="CHEBI:147286"/>
        <dbReference type="ChEBI" id="CHEBI:195366"/>
        <dbReference type="EC" id="2.1.2.2"/>
    </reaction>
</comment>
<comment type="caution">
    <text evidence="6">Lacks conserved residue(s) required for the propagation of feature annotation.</text>
</comment>